<feature type="repeat" description="TPR" evidence="8">
    <location>
        <begin position="299"/>
        <end position="332"/>
    </location>
</feature>
<keyword evidence="5 7" id="KW-0697">Rotamase</keyword>
<proteinExistence type="predicted"/>
<evidence type="ECO:0000256" key="7">
    <source>
        <dbReference type="PROSITE-ProRule" id="PRU00277"/>
    </source>
</evidence>
<evidence type="ECO:0000256" key="4">
    <source>
        <dbReference type="ARBA" id="ARBA00022803"/>
    </source>
</evidence>
<feature type="non-terminal residue" evidence="11">
    <location>
        <position position="427"/>
    </location>
</feature>
<dbReference type="Proteomes" id="UP001177023">
    <property type="component" value="Unassembled WGS sequence"/>
</dbReference>
<dbReference type="PANTHER" id="PTHR46512:SF9">
    <property type="entry name" value="PEPTIDYLPROLYL ISOMERASE"/>
    <property type="match status" value="1"/>
</dbReference>
<keyword evidence="6 7" id="KW-0413">Isomerase</keyword>
<evidence type="ECO:0000256" key="3">
    <source>
        <dbReference type="ARBA" id="ARBA00022737"/>
    </source>
</evidence>
<dbReference type="Pfam" id="PF13181">
    <property type="entry name" value="TPR_8"/>
    <property type="match status" value="1"/>
</dbReference>
<dbReference type="InterPro" id="IPR046357">
    <property type="entry name" value="PPIase_dom_sf"/>
</dbReference>
<evidence type="ECO:0000256" key="9">
    <source>
        <dbReference type="SAM" id="MobiDB-lite"/>
    </source>
</evidence>
<feature type="domain" description="PPIase FKBP-type" evidence="10">
    <location>
        <begin position="31"/>
        <end position="118"/>
    </location>
</feature>
<dbReference type="PROSITE" id="PS50005">
    <property type="entry name" value="TPR"/>
    <property type="match status" value="2"/>
</dbReference>
<dbReference type="EC" id="5.2.1.8" evidence="2 7"/>
<dbReference type="GO" id="GO:0003755">
    <property type="term" value="F:peptidyl-prolyl cis-trans isomerase activity"/>
    <property type="evidence" value="ECO:0007669"/>
    <property type="project" value="UniProtKB-KW"/>
</dbReference>
<organism evidence="11 12">
    <name type="scientific">Mesorhabditis spiculigera</name>
    <dbReference type="NCBI Taxonomy" id="96644"/>
    <lineage>
        <taxon>Eukaryota</taxon>
        <taxon>Metazoa</taxon>
        <taxon>Ecdysozoa</taxon>
        <taxon>Nematoda</taxon>
        <taxon>Chromadorea</taxon>
        <taxon>Rhabditida</taxon>
        <taxon>Rhabditina</taxon>
        <taxon>Rhabditomorpha</taxon>
        <taxon>Rhabditoidea</taxon>
        <taxon>Rhabditidae</taxon>
        <taxon>Mesorhabditinae</taxon>
        <taxon>Mesorhabditis</taxon>
    </lineage>
</organism>
<accession>A0AA36DK46</accession>
<evidence type="ECO:0000259" key="10">
    <source>
        <dbReference type="PROSITE" id="PS50059"/>
    </source>
</evidence>
<keyword evidence="4 8" id="KW-0802">TPR repeat</keyword>
<dbReference type="InterPro" id="IPR050754">
    <property type="entry name" value="FKBP4/5/8-like"/>
</dbReference>
<evidence type="ECO:0000313" key="11">
    <source>
        <dbReference type="EMBL" id="CAJ0587853.1"/>
    </source>
</evidence>
<dbReference type="SUPFAM" id="SSF48452">
    <property type="entry name" value="TPR-like"/>
    <property type="match status" value="1"/>
</dbReference>
<evidence type="ECO:0000256" key="8">
    <source>
        <dbReference type="PROSITE-ProRule" id="PRU00339"/>
    </source>
</evidence>
<dbReference type="PANTHER" id="PTHR46512">
    <property type="entry name" value="PEPTIDYLPROLYL ISOMERASE"/>
    <property type="match status" value="1"/>
</dbReference>
<dbReference type="Gene3D" id="1.25.40.10">
    <property type="entry name" value="Tetratricopeptide repeat domain"/>
    <property type="match status" value="1"/>
</dbReference>
<evidence type="ECO:0000256" key="5">
    <source>
        <dbReference type="ARBA" id="ARBA00023110"/>
    </source>
</evidence>
<feature type="domain" description="PPIase FKBP-type" evidence="10">
    <location>
        <begin position="147"/>
        <end position="234"/>
    </location>
</feature>
<dbReference type="InterPro" id="IPR001179">
    <property type="entry name" value="PPIase_FKBP_dom"/>
</dbReference>
<evidence type="ECO:0000256" key="6">
    <source>
        <dbReference type="ARBA" id="ARBA00023235"/>
    </source>
</evidence>
<dbReference type="InterPro" id="IPR011990">
    <property type="entry name" value="TPR-like_helical_dom_sf"/>
</dbReference>
<dbReference type="AlphaFoldDB" id="A0AA36DK46"/>
<evidence type="ECO:0000256" key="2">
    <source>
        <dbReference type="ARBA" id="ARBA00013194"/>
    </source>
</evidence>
<gene>
    <name evidence="11" type="ORF">MSPICULIGERA_LOCUS25806</name>
</gene>
<comment type="caution">
    <text evidence="11">The sequence shown here is derived from an EMBL/GenBank/DDBJ whole genome shotgun (WGS) entry which is preliminary data.</text>
</comment>
<reference evidence="11" key="1">
    <citation type="submission" date="2023-06" db="EMBL/GenBank/DDBJ databases">
        <authorList>
            <person name="Delattre M."/>
        </authorList>
    </citation>
    <scope>NUCLEOTIDE SEQUENCE</scope>
    <source>
        <strain evidence="11">AF72</strain>
    </source>
</reference>
<feature type="region of interest" description="Disordered" evidence="9">
    <location>
        <begin position="394"/>
        <end position="427"/>
    </location>
</feature>
<comment type="catalytic activity">
    <reaction evidence="1 7">
        <text>[protein]-peptidylproline (omega=180) = [protein]-peptidylproline (omega=0)</text>
        <dbReference type="Rhea" id="RHEA:16237"/>
        <dbReference type="Rhea" id="RHEA-COMP:10747"/>
        <dbReference type="Rhea" id="RHEA-COMP:10748"/>
        <dbReference type="ChEBI" id="CHEBI:83833"/>
        <dbReference type="ChEBI" id="CHEBI:83834"/>
        <dbReference type="EC" id="5.2.1.8"/>
    </reaction>
</comment>
<dbReference type="SUPFAM" id="SSF54534">
    <property type="entry name" value="FKBP-like"/>
    <property type="match status" value="2"/>
</dbReference>
<dbReference type="PROSITE" id="PS50059">
    <property type="entry name" value="FKBP_PPIASE"/>
    <property type="match status" value="2"/>
</dbReference>
<name>A0AA36DK46_9BILA</name>
<protein>
    <recommendedName>
        <fullName evidence="2 7">peptidylprolyl isomerase</fullName>
        <ecNumber evidence="2 7">5.2.1.8</ecNumber>
    </recommendedName>
</protein>
<dbReference type="EMBL" id="CATQJA010002710">
    <property type="protein sequence ID" value="CAJ0587853.1"/>
    <property type="molecule type" value="Genomic_DNA"/>
</dbReference>
<dbReference type="Gene3D" id="3.10.50.40">
    <property type="match status" value="2"/>
</dbReference>
<dbReference type="Pfam" id="PF00254">
    <property type="entry name" value="FKBP_C"/>
    <property type="match status" value="2"/>
</dbReference>
<evidence type="ECO:0000313" key="12">
    <source>
        <dbReference type="Proteomes" id="UP001177023"/>
    </source>
</evidence>
<keyword evidence="3" id="KW-0677">Repeat</keyword>
<dbReference type="FunFam" id="3.10.50.40:FF:000006">
    <property type="entry name" value="Peptidyl-prolyl cis-trans isomerase"/>
    <property type="match status" value="1"/>
</dbReference>
<dbReference type="InterPro" id="IPR019734">
    <property type="entry name" value="TPR_rpt"/>
</dbReference>
<dbReference type="SMART" id="SM00028">
    <property type="entry name" value="TPR"/>
    <property type="match status" value="3"/>
</dbReference>
<keyword evidence="12" id="KW-1185">Reference proteome</keyword>
<feature type="repeat" description="TPR" evidence="8">
    <location>
        <begin position="333"/>
        <end position="366"/>
    </location>
</feature>
<evidence type="ECO:0000256" key="1">
    <source>
        <dbReference type="ARBA" id="ARBA00000971"/>
    </source>
</evidence>
<sequence>MADAEGFVQLCEGLQKKIIEEGQGTASPFIGSTVHVHYTGRLENGDVFDSSRTKDPFQFNLGREQVIKGWDIGVATMKKGERCELLIAPELGYGPSGNPPKIPPGAILTFDVELLRWESEDIGPGKDGSILRDTLVKGVELENPSEGSQVQAHIVGEHEGRHFYDRDVIFIVGEASEAGLPDGLDTAIQRMCRGEKSIIHLKGTRQTYGASPPIEYQLPPNAPVSFTIFLKEYKKVTAHWQLSDDEKIKAAEEAKERGNDFLKQGKLKLALKKYQRIEELLEHRYSKDAPSEKRDALMVAAYLNMALAYSQLNEEVETVAACDKALKMDPKNVKALYRKGCAKLSFADFDEAVAIFTEIRHIEPNNKAAQQQILLCKQRSKEFEQSERRRYKRLFAKKSEAEPAQESTSKEIDADDPQPCTSAEHEA</sequence>
<dbReference type="FunFam" id="3.10.50.40:FF:000013">
    <property type="entry name" value="Peptidylprolyl isomerase"/>
    <property type="match status" value="1"/>
</dbReference>